<protein>
    <submittedName>
        <fullName evidence="1">Uncharacterized protein</fullName>
    </submittedName>
</protein>
<dbReference type="Proteomes" id="UP000305675">
    <property type="component" value="Unassembled WGS sequence"/>
</dbReference>
<organism evidence="1 2">
    <name type="scientific">Ferrimonas aestuarii</name>
    <dbReference type="NCBI Taxonomy" id="2569539"/>
    <lineage>
        <taxon>Bacteria</taxon>
        <taxon>Pseudomonadati</taxon>
        <taxon>Pseudomonadota</taxon>
        <taxon>Gammaproteobacteria</taxon>
        <taxon>Alteromonadales</taxon>
        <taxon>Ferrimonadaceae</taxon>
        <taxon>Ferrimonas</taxon>
    </lineage>
</organism>
<dbReference type="RefSeq" id="WP_136862267.1">
    <property type="nucleotide sequence ID" value="NZ_SWCJ01000002.1"/>
</dbReference>
<dbReference type="EMBL" id="SWCJ01000002">
    <property type="protein sequence ID" value="TKB57622.1"/>
    <property type="molecule type" value="Genomic_DNA"/>
</dbReference>
<dbReference type="AlphaFoldDB" id="A0A4V5NZS1"/>
<accession>A0A4V5NZS1</accession>
<dbReference type="OrthoDB" id="6395447at2"/>
<keyword evidence="2" id="KW-1185">Reference proteome</keyword>
<evidence type="ECO:0000313" key="1">
    <source>
        <dbReference type="EMBL" id="TKB57622.1"/>
    </source>
</evidence>
<reference evidence="1 2" key="1">
    <citation type="submission" date="2019-04" db="EMBL/GenBank/DDBJ databases">
        <authorList>
            <person name="Hwang J.C."/>
        </authorList>
    </citation>
    <scope>NUCLEOTIDE SEQUENCE [LARGE SCALE GENOMIC DNA]</scope>
    <source>
        <strain evidence="1 2">IMCC35002</strain>
    </source>
</reference>
<dbReference type="SUPFAM" id="SSF55486">
    <property type="entry name" value="Metalloproteases ('zincins'), catalytic domain"/>
    <property type="match status" value="1"/>
</dbReference>
<proteinExistence type="predicted"/>
<sequence>MTANWLNGSLLLALVFSFSAKAGIGLEHCLAQVPPPVISKKLDDRRRSILLALQDHLSSNPQLDIDSSQCLIWVKQQLHPTTPLPDPKLLADNTSYLALVNRPRKIRLAPHCQTSAQLNSDILSLSRSDVGRYLYRGQQTQCRQSVWLAWQNRGGNDASDAALLVLKQNQNHAQSNGFASVADEELQSAYLNSPAKVSQFLGRLDPLERRLPWGDHHHGDYFDVAPMTLAKQSLTLLSDWFGLSVKSVDKHTWQIWDDKRFLGYVHLYTEPRHRLTVATHNRVSYYFGDITIGVRERVNWRHRHVQELFGNLSQGLWTLAGHGVEETEIEPDLIGLPKSIGQMLAFEASWMRSLKLISPPPYQVSAYKVFQAELALAMWSTPFANEAQLLELQSQLFADNLNVDAPSPWFSWRGDSRWLTSGVLSYRSLLQQQLAKQLIERHKRSGQRIWQRLYVDGHSHKLSRQLAELGVEPDSLMH</sequence>
<gene>
    <name evidence="1" type="ORF">FCL42_04935</name>
</gene>
<name>A0A4V5NZS1_9GAMM</name>
<comment type="caution">
    <text evidence="1">The sequence shown here is derived from an EMBL/GenBank/DDBJ whole genome shotgun (WGS) entry which is preliminary data.</text>
</comment>
<evidence type="ECO:0000313" key="2">
    <source>
        <dbReference type="Proteomes" id="UP000305675"/>
    </source>
</evidence>